<organism evidence="2 3">
    <name type="scientific">Muricoccus nepalensis</name>
    <dbReference type="NCBI Taxonomy" id="1854500"/>
    <lineage>
        <taxon>Bacteria</taxon>
        <taxon>Pseudomonadati</taxon>
        <taxon>Pseudomonadota</taxon>
        <taxon>Alphaproteobacteria</taxon>
        <taxon>Acetobacterales</taxon>
        <taxon>Roseomonadaceae</taxon>
        <taxon>Muricoccus</taxon>
    </lineage>
</organism>
<sequence length="355" mass="36277">MPEVVHDAVAGEEAVRQGEVAQHSLVHLESVRPGMSPPMHRRSLLVMSGLAPAVALAQPRAVRVVVPYPPGGGIDISGRLFAEAVAPLLGEAWVIENRSGANGSVGSAAVARAEADGRTLLCNSDSHLLARGVMRGVPYDPVADFTPVARLAVSPLVLVGAPGLLPADLPALLADVRANPEKHAFANTSLGTAGHLATEVFRLEAGAPVLVVSYRGTGPALQDVVGGQTSLMMAPLLSALPLIQAGRLRAYCVTGAKRAAVAPGIPDAAEAGMPSLAPIAPWFALWGPKGLPAAQVARVNDAVQAAAGQPEVQRKLAELGGEAVTGESPEAFAALITEAAARGLSILRRAGVQPE</sequence>
<evidence type="ECO:0000313" key="2">
    <source>
        <dbReference type="EMBL" id="TPG44193.1"/>
    </source>
</evidence>
<evidence type="ECO:0000256" key="1">
    <source>
        <dbReference type="ARBA" id="ARBA00006987"/>
    </source>
</evidence>
<dbReference type="InterPro" id="IPR042100">
    <property type="entry name" value="Bug_dom1"/>
</dbReference>
<reference evidence="2 3" key="1">
    <citation type="journal article" date="2019" name="Environ. Microbiol.">
        <title>Species interactions and distinct microbial communities in high Arctic permafrost affected cryosols are associated with the CH4 and CO2 gas fluxes.</title>
        <authorList>
            <person name="Altshuler I."/>
            <person name="Hamel J."/>
            <person name="Turney S."/>
            <person name="Magnuson E."/>
            <person name="Levesque R."/>
            <person name="Greer C."/>
            <person name="Whyte L.G."/>
        </authorList>
    </citation>
    <scope>NUCLEOTIDE SEQUENCE [LARGE SCALE GENOMIC DNA]</scope>
    <source>
        <strain evidence="2 3">S9.3B</strain>
    </source>
</reference>
<proteinExistence type="inferred from homology"/>
<dbReference type="PIRSF" id="PIRSF017082">
    <property type="entry name" value="YflP"/>
    <property type="match status" value="1"/>
</dbReference>
<evidence type="ECO:0000313" key="3">
    <source>
        <dbReference type="Proteomes" id="UP000317078"/>
    </source>
</evidence>
<protein>
    <submittedName>
        <fullName evidence="2">Tripartite tricarboxylate transporter substrate binding protein</fullName>
    </submittedName>
</protein>
<dbReference type="OrthoDB" id="9825088at2"/>
<dbReference type="InterPro" id="IPR005064">
    <property type="entry name" value="BUG"/>
</dbReference>
<dbReference type="PANTHER" id="PTHR42928:SF5">
    <property type="entry name" value="BLR1237 PROTEIN"/>
    <property type="match status" value="1"/>
</dbReference>
<name>A0A502F2E0_9PROT</name>
<dbReference type="SUPFAM" id="SSF53850">
    <property type="entry name" value="Periplasmic binding protein-like II"/>
    <property type="match status" value="1"/>
</dbReference>
<dbReference type="EMBL" id="RCZP01000058">
    <property type="protein sequence ID" value="TPG44193.1"/>
    <property type="molecule type" value="Genomic_DNA"/>
</dbReference>
<gene>
    <name evidence="2" type="ORF">EAH89_27865</name>
</gene>
<comment type="caution">
    <text evidence="2">The sequence shown here is derived from an EMBL/GenBank/DDBJ whole genome shotgun (WGS) entry which is preliminary data.</text>
</comment>
<dbReference type="PANTHER" id="PTHR42928">
    <property type="entry name" value="TRICARBOXYLATE-BINDING PROTEIN"/>
    <property type="match status" value="1"/>
</dbReference>
<dbReference type="Gene3D" id="3.40.190.10">
    <property type="entry name" value="Periplasmic binding protein-like II"/>
    <property type="match status" value="1"/>
</dbReference>
<dbReference type="AlphaFoldDB" id="A0A502F2E0"/>
<comment type="similarity">
    <text evidence="1">Belongs to the UPF0065 (bug) family.</text>
</comment>
<accession>A0A502F2E0</accession>
<dbReference type="Proteomes" id="UP000317078">
    <property type="component" value="Unassembled WGS sequence"/>
</dbReference>
<dbReference type="Pfam" id="PF03401">
    <property type="entry name" value="TctC"/>
    <property type="match status" value="1"/>
</dbReference>
<dbReference type="Gene3D" id="3.40.190.150">
    <property type="entry name" value="Bordetella uptake gene, domain 1"/>
    <property type="match status" value="1"/>
</dbReference>
<keyword evidence="3" id="KW-1185">Reference proteome</keyword>